<accession>A0A254T6W0</accession>
<feature type="domain" description="DUF7669" evidence="3">
    <location>
        <begin position="7"/>
        <end position="84"/>
    </location>
</feature>
<evidence type="ECO:0000259" key="2">
    <source>
        <dbReference type="Pfam" id="PF01939"/>
    </source>
</evidence>
<evidence type="ECO:0000256" key="1">
    <source>
        <dbReference type="ARBA" id="ARBA00023125"/>
    </source>
</evidence>
<sequence>MAIYEKPVRVLLRDMIAELAPEKEKHFTKADAIKWFAEHYPLIKEGTIAAHLIRFSTNAPSRLHYSAKQDEDLLYQIDSEHFRLYDAANDRPPIHEKSDVAASTDLPGTVEDNEILASPSEFAYEKDLQSFLAKNLSIIEPGLRLYQEEGITGIEYPAGGRFIDILAVDAKNRLVIIELKVSKGYDRVIGQILRYMAWIEQHLAEPGQTVRGIIAARDISEDLRLACSYLPNVTLYEYELSVAMRKVEIQTLGRQ</sequence>
<dbReference type="Pfam" id="PF24706">
    <property type="entry name" value="DUF7669"/>
    <property type="match status" value="1"/>
</dbReference>
<feature type="domain" description="Endonuclease NucS C-terminal" evidence="2">
    <location>
        <begin position="125"/>
        <end position="223"/>
    </location>
</feature>
<evidence type="ECO:0000313" key="5">
    <source>
        <dbReference type="Proteomes" id="UP000197535"/>
    </source>
</evidence>
<dbReference type="InterPro" id="IPR002793">
    <property type="entry name" value="Endonuclease_NucS"/>
</dbReference>
<name>A0A254T6W0_9BURK</name>
<dbReference type="EMBL" id="LSTO01000008">
    <property type="protein sequence ID" value="OWW18360.1"/>
    <property type="molecule type" value="Genomic_DNA"/>
</dbReference>
<dbReference type="GO" id="GO:0003677">
    <property type="term" value="F:DNA binding"/>
    <property type="evidence" value="ECO:0007669"/>
    <property type="project" value="UniProtKB-KW"/>
</dbReference>
<keyword evidence="5" id="KW-1185">Reference proteome</keyword>
<dbReference type="Gene3D" id="3.40.1350.10">
    <property type="match status" value="1"/>
</dbReference>
<dbReference type="PANTHER" id="PTHR38814:SF1">
    <property type="entry name" value="ENDONUCLEASE NUCS"/>
    <property type="match status" value="1"/>
</dbReference>
<dbReference type="AlphaFoldDB" id="A0A254T6W0"/>
<dbReference type="InterPro" id="IPR011856">
    <property type="entry name" value="tRNA_endonuc-like_dom_sf"/>
</dbReference>
<dbReference type="InterPro" id="IPR048301">
    <property type="entry name" value="NucS_C"/>
</dbReference>
<protein>
    <submittedName>
        <fullName evidence="4">Nuclease</fullName>
    </submittedName>
</protein>
<dbReference type="CDD" id="cd22341">
    <property type="entry name" value="NucS-like"/>
    <property type="match status" value="1"/>
</dbReference>
<organism evidence="4 5">
    <name type="scientific">Noviherbaspirillum denitrificans</name>
    <dbReference type="NCBI Taxonomy" id="1968433"/>
    <lineage>
        <taxon>Bacteria</taxon>
        <taxon>Pseudomonadati</taxon>
        <taxon>Pseudomonadota</taxon>
        <taxon>Betaproteobacteria</taxon>
        <taxon>Burkholderiales</taxon>
        <taxon>Oxalobacteraceae</taxon>
        <taxon>Noviherbaspirillum</taxon>
    </lineage>
</organism>
<evidence type="ECO:0000259" key="3">
    <source>
        <dbReference type="Pfam" id="PF24706"/>
    </source>
</evidence>
<gene>
    <name evidence="4" type="ORF">AYR66_01190</name>
</gene>
<reference evidence="4 5" key="1">
    <citation type="submission" date="2016-02" db="EMBL/GenBank/DDBJ databases">
        <authorList>
            <person name="Wen L."/>
            <person name="He K."/>
            <person name="Yang H."/>
        </authorList>
    </citation>
    <scope>NUCLEOTIDE SEQUENCE [LARGE SCALE GENOMIC DNA]</scope>
    <source>
        <strain evidence="4 5">TSA40</strain>
    </source>
</reference>
<dbReference type="PANTHER" id="PTHR38814">
    <property type="entry name" value="ENDONUCLEASE NUCS"/>
    <property type="match status" value="1"/>
</dbReference>
<dbReference type="GO" id="GO:0004519">
    <property type="term" value="F:endonuclease activity"/>
    <property type="evidence" value="ECO:0007669"/>
    <property type="project" value="InterPro"/>
</dbReference>
<dbReference type="InterPro" id="IPR056086">
    <property type="entry name" value="DUF7669"/>
</dbReference>
<proteinExistence type="predicted"/>
<comment type="caution">
    <text evidence="4">The sequence shown here is derived from an EMBL/GenBank/DDBJ whole genome shotgun (WGS) entry which is preliminary data.</text>
</comment>
<keyword evidence="1" id="KW-0238">DNA-binding</keyword>
<dbReference type="RefSeq" id="WP_088710472.1">
    <property type="nucleotide sequence ID" value="NZ_LSTO01000008.1"/>
</dbReference>
<evidence type="ECO:0000313" key="4">
    <source>
        <dbReference type="EMBL" id="OWW18360.1"/>
    </source>
</evidence>
<dbReference type="OrthoDB" id="570199at2"/>
<dbReference type="Pfam" id="PF01939">
    <property type="entry name" value="NucS_C"/>
    <property type="match status" value="1"/>
</dbReference>
<dbReference type="Proteomes" id="UP000197535">
    <property type="component" value="Unassembled WGS sequence"/>
</dbReference>